<dbReference type="EMBL" id="GBEZ01009942">
    <property type="protein sequence ID" value="JAC75683.1"/>
    <property type="molecule type" value="Transcribed_RNA"/>
</dbReference>
<accession>A0A061RUQ8</accession>
<sequence>MSVKQGFGCMGITAFYGQPLPEEEGVKLLKEVFAAGVRHFDTAEIYRSNAFQGKPDENTKFNETVVGKFAAEVGREKVFIATKLFPGLHGDDKMTTDDVLKAVDDSLKRLGSDYIDLYYLHRLPSNLDVTVFMTACKTLVEAGRIKHIGLSEAGPAKIREADAIHKVSYVQQEWSLITRNLEESVVPTCRELAITVVAYSPLARNLLTGVVTEPPADWRANMPRYSPENLKKNVELVAQISALAEKKNCTAAQLSLAWLFAKAAALDVNMIPIPGTTKVQHAMDNIASEKVSLSPEEVAKLEEIGAAVAGERATEQYTQQGIEGQL</sequence>
<dbReference type="InterPro" id="IPR050791">
    <property type="entry name" value="Aldo-Keto_reductase"/>
</dbReference>
<dbReference type="GO" id="GO:0016491">
    <property type="term" value="F:oxidoreductase activity"/>
    <property type="evidence" value="ECO:0007669"/>
    <property type="project" value="UniProtKB-KW"/>
</dbReference>
<gene>
    <name evidence="3" type="ORF">TSPGSL018_22352</name>
</gene>
<dbReference type="InterPro" id="IPR036812">
    <property type="entry name" value="NAD(P)_OxRdtase_dom_sf"/>
</dbReference>
<evidence type="ECO:0000256" key="1">
    <source>
        <dbReference type="ARBA" id="ARBA00023002"/>
    </source>
</evidence>
<dbReference type="InterPro" id="IPR020471">
    <property type="entry name" value="AKR"/>
</dbReference>
<feature type="domain" description="NADP-dependent oxidoreductase" evidence="2">
    <location>
        <begin position="9"/>
        <end position="304"/>
    </location>
</feature>
<reference evidence="3" key="1">
    <citation type="submission" date="2014-05" db="EMBL/GenBank/DDBJ databases">
        <title>The transcriptome of the halophilic microalga Tetraselmis sp. GSL018 isolated from the Great Salt Lake, Utah.</title>
        <authorList>
            <person name="Jinkerson R.E."/>
            <person name="D'Adamo S."/>
            <person name="Posewitz M.C."/>
        </authorList>
    </citation>
    <scope>NUCLEOTIDE SEQUENCE</scope>
    <source>
        <strain evidence="3">GSL018</strain>
    </source>
</reference>
<dbReference type="AlphaFoldDB" id="A0A061RUQ8"/>
<dbReference type="InterPro" id="IPR023210">
    <property type="entry name" value="NADP_OxRdtase_dom"/>
</dbReference>
<dbReference type="PANTHER" id="PTHR43625">
    <property type="entry name" value="AFLATOXIN B1 ALDEHYDE REDUCTASE"/>
    <property type="match status" value="1"/>
</dbReference>
<evidence type="ECO:0000313" key="3">
    <source>
        <dbReference type="EMBL" id="JAC75683.1"/>
    </source>
</evidence>
<evidence type="ECO:0000259" key="2">
    <source>
        <dbReference type="Pfam" id="PF00248"/>
    </source>
</evidence>
<organism evidence="3">
    <name type="scientific">Tetraselmis sp. GSL018</name>
    <dbReference type="NCBI Taxonomy" id="582737"/>
    <lineage>
        <taxon>Eukaryota</taxon>
        <taxon>Viridiplantae</taxon>
        <taxon>Chlorophyta</taxon>
        <taxon>core chlorophytes</taxon>
        <taxon>Chlorodendrophyceae</taxon>
        <taxon>Chlorodendrales</taxon>
        <taxon>Chlorodendraceae</taxon>
        <taxon>Tetraselmis</taxon>
    </lineage>
</organism>
<dbReference type="Pfam" id="PF00248">
    <property type="entry name" value="Aldo_ket_red"/>
    <property type="match status" value="1"/>
</dbReference>
<dbReference type="Gene3D" id="3.20.20.100">
    <property type="entry name" value="NADP-dependent oxidoreductase domain"/>
    <property type="match status" value="1"/>
</dbReference>
<dbReference type="GO" id="GO:0005737">
    <property type="term" value="C:cytoplasm"/>
    <property type="evidence" value="ECO:0007669"/>
    <property type="project" value="TreeGrafter"/>
</dbReference>
<dbReference type="PANTHER" id="PTHR43625:SF40">
    <property type="entry name" value="ALDO-KETO REDUCTASE YAKC [NADP(+)]"/>
    <property type="match status" value="1"/>
</dbReference>
<name>A0A061RUQ8_9CHLO</name>
<keyword evidence="1" id="KW-0560">Oxidoreductase</keyword>
<dbReference type="PRINTS" id="PR00069">
    <property type="entry name" value="ALDKETRDTASE"/>
</dbReference>
<proteinExistence type="predicted"/>
<dbReference type="SUPFAM" id="SSF51430">
    <property type="entry name" value="NAD(P)-linked oxidoreductase"/>
    <property type="match status" value="1"/>
</dbReference>
<protein>
    <submittedName>
        <fullName evidence="3">Putative aldo-keto reductase 2-like</fullName>
    </submittedName>
</protein>